<organism evidence="2 3">
    <name type="scientific">Austropuccinia psidii MF-1</name>
    <dbReference type="NCBI Taxonomy" id="1389203"/>
    <lineage>
        <taxon>Eukaryota</taxon>
        <taxon>Fungi</taxon>
        <taxon>Dikarya</taxon>
        <taxon>Basidiomycota</taxon>
        <taxon>Pucciniomycotina</taxon>
        <taxon>Pucciniomycetes</taxon>
        <taxon>Pucciniales</taxon>
        <taxon>Sphaerophragmiaceae</taxon>
        <taxon>Austropuccinia</taxon>
    </lineage>
</organism>
<dbReference type="AlphaFoldDB" id="A0A9Q3JPL3"/>
<protein>
    <submittedName>
        <fullName evidence="2">Uncharacterized protein</fullName>
    </submittedName>
</protein>
<reference evidence="2" key="1">
    <citation type="submission" date="2021-03" db="EMBL/GenBank/DDBJ databases">
        <title>Draft genome sequence of rust myrtle Austropuccinia psidii MF-1, a brazilian biotype.</title>
        <authorList>
            <person name="Quecine M.C."/>
            <person name="Pachon D.M.R."/>
            <person name="Bonatelli M.L."/>
            <person name="Correr F.H."/>
            <person name="Franceschini L.M."/>
            <person name="Leite T.F."/>
            <person name="Margarido G.R.A."/>
            <person name="Almeida C.A."/>
            <person name="Ferrarezi J.A."/>
            <person name="Labate C.A."/>
        </authorList>
    </citation>
    <scope>NUCLEOTIDE SEQUENCE</scope>
    <source>
        <strain evidence="2">MF-1</strain>
    </source>
</reference>
<feature type="region of interest" description="Disordered" evidence="1">
    <location>
        <begin position="1"/>
        <end position="24"/>
    </location>
</feature>
<proteinExistence type="predicted"/>
<keyword evidence="3" id="KW-1185">Reference proteome</keyword>
<gene>
    <name evidence="2" type="ORF">O181_104970</name>
</gene>
<evidence type="ECO:0000256" key="1">
    <source>
        <dbReference type="SAM" id="MobiDB-lite"/>
    </source>
</evidence>
<evidence type="ECO:0000313" key="2">
    <source>
        <dbReference type="EMBL" id="MBW0565255.1"/>
    </source>
</evidence>
<accession>A0A9Q3JPL3</accession>
<comment type="caution">
    <text evidence="2">The sequence shown here is derived from an EMBL/GenBank/DDBJ whole genome shotgun (WGS) entry which is preliminary data.</text>
</comment>
<feature type="compositionally biased region" description="Basic and acidic residues" evidence="1">
    <location>
        <begin position="1"/>
        <end position="16"/>
    </location>
</feature>
<evidence type="ECO:0000313" key="3">
    <source>
        <dbReference type="Proteomes" id="UP000765509"/>
    </source>
</evidence>
<name>A0A9Q3JPL3_9BASI</name>
<sequence length="116" mass="13196">MERNHPKENKKEEKESQSSTSVKPIFLGPNKIPFSAIFDAKNDLNVITQEIVLKADLNISPYTSKSTYTYLKPVGQIQNLHVTTGNEEKTYLDFLVFENFNKIIVEENTSILSSSQ</sequence>
<dbReference type="EMBL" id="AVOT02077123">
    <property type="protein sequence ID" value="MBW0565255.1"/>
    <property type="molecule type" value="Genomic_DNA"/>
</dbReference>
<dbReference type="Proteomes" id="UP000765509">
    <property type="component" value="Unassembled WGS sequence"/>
</dbReference>